<accession>A0A9D4YWP2</accession>
<evidence type="ECO:0000256" key="1">
    <source>
        <dbReference type="SAM" id="MobiDB-lite"/>
    </source>
</evidence>
<dbReference type="GO" id="GO:0006370">
    <property type="term" value="P:7-methylguanosine mRNA capping"/>
    <property type="evidence" value="ECO:0007669"/>
    <property type="project" value="TreeGrafter"/>
</dbReference>
<dbReference type="GO" id="GO:0016787">
    <property type="term" value="F:hydrolase activity"/>
    <property type="evidence" value="ECO:0007669"/>
    <property type="project" value="UniProtKB-ARBA"/>
</dbReference>
<feature type="region of interest" description="Disordered" evidence="1">
    <location>
        <begin position="787"/>
        <end position="862"/>
    </location>
</feature>
<dbReference type="EMBL" id="SIDB01000007">
    <property type="protein sequence ID" value="KAI3430377.1"/>
    <property type="molecule type" value="Genomic_DNA"/>
</dbReference>
<dbReference type="GO" id="GO:0004484">
    <property type="term" value="F:mRNA guanylyltransferase activity"/>
    <property type="evidence" value="ECO:0007669"/>
    <property type="project" value="TreeGrafter"/>
</dbReference>
<evidence type="ECO:0000259" key="2">
    <source>
        <dbReference type="PROSITE" id="PS50056"/>
    </source>
</evidence>
<feature type="compositionally biased region" description="Polar residues" evidence="1">
    <location>
        <begin position="693"/>
        <end position="704"/>
    </location>
</feature>
<dbReference type="InterPro" id="IPR029021">
    <property type="entry name" value="Prot-tyrosine_phosphatase-like"/>
</dbReference>
<feature type="region of interest" description="Disordered" evidence="1">
    <location>
        <begin position="511"/>
        <end position="557"/>
    </location>
</feature>
<dbReference type="InterPro" id="IPR016130">
    <property type="entry name" value="Tyr_Pase_AS"/>
</dbReference>
<feature type="region of interest" description="Disordered" evidence="1">
    <location>
        <begin position="586"/>
        <end position="706"/>
    </location>
</feature>
<feature type="compositionally biased region" description="Low complexity" evidence="1">
    <location>
        <begin position="817"/>
        <end position="841"/>
    </location>
</feature>
<comment type="caution">
    <text evidence="3">The sequence shown here is derived from an EMBL/GenBank/DDBJ whole genome shotgun (WGS) entry which is preliminary data.</text>
</comment>
<reference evidence="3" key="2">
    <citation type="submission" date="2020-11" db="EMBL/GenBank/DDBJ databases">
        <authorList>
            <person name="Cecchin M."/>
            <person name="Marcolungo L."/>
            <person name="Rossato M."/>
            <person name="Girolomoni L."/>
            <person name="Cosentino E."/>
            <person name="Cuine S."/>
            <person name="Li-Beisson Y."/>
            <person name="Delledonne M."/>
            <person name="Ballottari M."/>
        </authorList>
    </citation>
    <scope>NUCLEOTIDE SEQUENCE</scope>
    <source>
        <strain evidence="3">211/11P</strain>
        <tissue evidence="3">Whole cell</tissue>
    </source>
</reference>
<feature type="compositionally biased region" description="Low complexity" evidence="1">
    <location>
        <begin position="273"/>
        <end position="283"/>
    </location>
</feature>
<dbReference type="PROSITE" id="PS00383">
    <property type="entry name" value="TYR_PHOSPHATASE_1"/>
    <property type="match status" value="1"/>
</dbReference>
<dbReference type="SUPFAM" id="SSF52799">
    <property type="entry name" value="(Phosphotyrosine protein) phosphatases II"/>
    <property type="match status" value="1"/>
</dbReference>
<name>A0A9D4YWP2_CHLVU</name>
<keyword evidence="4" id="KW-1185">Reference proteome</keyword>
<dbReference type="Proteomes" id="UP001055712">
    <property type="component" value="Unassembled WGS sequence"/>
</dbReference>
<feature type="compositionally biased region" description="Low complexity" evidence="1">
    <location>
        <begin position="408"/>
        <end position="422"/>
    </location>
</feature>
<dbReference type="InterPro" id="IPR000387">
    <property type="entry name" value="Tyr_Pase_dom"/>
</dbReference>
<dbReference type="CDD" id="cd14502">
    <property type="entry name" value="RNA_5'-triphosphatase"/>
    <property type="match status" value="1"/>
</dbReference>
<feature type="region of interest" description="Disordered" evidence="1">
    <location>
        <begin position="389"/>
        <end position="426"/>
    </location>
</feature>
<feature type="compositionally biased region" description="Low complexity" evidence="1">
    <location>
        <begin position="640"/>
        <end position="673"/>
    </location>
</feature>
<dbReference type="PANTHER" id="PTHR10367">
    <property type="entry name" value="MRNA-CAPPING ENZYME"/>
    <property type="match status" value="1"/>
</dbReference>
<dbReference type="AlphaFoldDB" id="A0A9D4YWP2"/>
<evidence type="ECO:0000313" key="3">
    <source>
        <dbReference type="EMBL" id="KAI3430377.1"/>
    </source>
</evidence>
<evidence type="ECO:0000313" key="4">
    <source>
        <dbReference type="Proteomes" id="UP001055712"/>
    </source>
</evidence>
<dbReference type="PROSITE" id="PS50056">
    <property type="entry name" value="TYR_PHOSPHATASE_2"/>
    <property type="match status" value="1"/>
</dbReference>
<feature type="domain" description="Tyrosine specific protein phosphatases" evidence="2">
    <location>
        <begin position="116"/>
        <end position="187"/>
    </location>
</feature>
<feature type="compositionally biased region" description="Acidic residues" evidence="1">
    <location>
        <begin position="599"/>
        <end position="616"/>
    </location>
</feature>
<dbReference type="PANTHER" id="PTHR10367:SF17">
    <property type="entry name" value="MRNA-CAPPING ENZYME"/>
    <property type="match status" value="1"/>
</dbReference>
<sequence>MQKDDGDGEGNPPAPSVLNKLQKWADYEAMGSPVWPTRFLPMKTPMSNEILGSWSLAEAPKHPLTVPRLLETQSKLGRTVGLIIDLANHDCLYSDDMPESLEYEHVQLIAKVLPTREAIAEVERIANSFWAQHPEQHIAIHCAYGFNRTGFVVCSYLCQACGLSVEQALESFAAARPPGVKHEKFIRELHVRYGSTTASMATTPESGSLLGASPPAADTLAAEAVWLRQHGSAAIAAAAAAAADGGGQAPGPDVPAPAAAAAALLVDGAAVSDQQRQVQQQQQQREEEDQHFEDAAAMVRQASQRSRTLSLRGSGGGESLKPAGNTSPCSGGGSFNRDHSGHSGLAEAAAAMELDAAAASEAAEDADAWVATTAGVGFDASRKLRMRNPSRGAAANGGNGGGNGGGLSQALAGSSSALHGGSPDSSASFVVGGEASLANGLRTGTSSMSDFAAAAAHLEGHSSMRRSTSLVLARALTDDFLQNNGTPSNAELAPSAVAEAWSKGLLLAAGDSSAEQPDGEQPATAKPNKQQLQQRSHQQPPSGPQASASNGSTLPGGLDDSAAAAAAAIPCSRLCGSACTCRGCRGGGGERDGRQHEGFEEEEEEVVEEEEGEEQSPAERRGGSPTRRGGIPLPLPVPAPAVLRPPGTVTTTLQQHLQQQLAQQQHPATPATPGSSTVTPPPCGTGPRHSASFRRSASVDSDNPSLGFGVREVLLQLRGGAASGRTNVRGPEALANLFRDASADQLDLDGLSVEDHLAAMELSAGLDSPAVSGLLPRVLEAPADYSASSWGQHSSRPSSAAAPPPPLQLEPQGDAGGAAAAAIGLGRSYQQQQSQHQQQQRQQEEAPSKRGRRGHRGPCAIM</sequence>
<organism evidence="3 4">
    <name type="scientific">Chlorella vulgaris</name>
    <name type="common">Green alga</name>
    <dbReference type="NCBI Taxonomy" id="3077"/>
    <lineage>
        <taxon>Eukaryota</taxon>
        <taxon>Viridiplantae</taxon>
        <taxon>Chlorophyta</taxon>
        <taxon>core chlorophytes</taxon>
        <taxon>Trebouxiophyceae</taxon>
        <taxon>Chlorellales</taxon>
        <taxon>Chlorellaceae</taxon>
        <taxon>Chlorella clade</taxon>
        <taxon>Chlorella</taxon>
    </lineage>
</organism>
<feature type="compositionally biased region" description="Basic and acidic residues" evidence="1">
    <location>
        <begin position="588"/>
        <end position="598"/>
    </location>
</feature>
<feature type="compositionally biased region" description="Low complexity" evidence="1">
    <location>
        <begin position="530"/>
        <end position="539"/>
    </location>
</feature>
<dbReference type="InterPro" id="IPR051029">
    <property type="entry name" value="mRNA_Capping_Enz/RNA_Phosphat"/>
</dbReference>
<feature type="region of interest" description="Disordered" evidence="1">
    <location>
        <begin position="273"/>
        <end position="292"/>
    </location>
</feature>
<feature type="region of interest" description="Disordered" evidence="1">
    <location>
        <begin position="299"/>
        <end position="342"/>
    </location>
</feature>
<protein>
    <recommendedName>
        <fullName evidence="2">Tyrosine specific protein phosphatases domain-containing protein</fullName>
    </recommendedName>
</protein>
<gene>
    <name evidence="3" type="ORF">D9Q98_004972</name>
</gene>
<proteinExistence type="predicted"/>
<dbReference type="OrthoDB" id="428974at2759"/>
<feature type="compositionally biased region" description="Polar residues" evidence="1">
    <location>
        <begin position="544"/>
        <end position="553"/>
    </location>
</feature>
<reference evidence="3" key="1">
    <citation type="journal article" date="2019" name="Plant J.">
        <title>Chlorella vulgaris genome assembly and annotation reveals the molecular basis for metabolic acclimation to high light conditions.</title>
        <authorList>
            <person name="Cecchin M."/>
            <person name="Marcolungo L."/>
            <person name="Rossato M."/>
            <person name="Girolomoni L."/>
            <person name="Cosentino E."/>
            <person name="Cuine S."/>
            <person name="Li-Beisson Y."/>
            <person name="Delledonne M."/>
            <person name="Ballottari M."/>
        </authorList>
    </citation>
    <scope>NUCLEOTIDE SEQUENCE</scope>
    <source>
        <strain evidence="3">211/11P</strain>
    </source>
</reference>
<feature type="compositionally biased region" description="Gly residues" evidence="1">
    <location>
        <begin position="395"/>
        <end position="407"/>
    </location>
</feature>
<dbReference type="Gene3D" id="3.90.190.10">
    <property type="entry name" value="Protein tyrosine phosphatase superfamily"/>
    <property type="match status" value="1"/>
</dbReference>